<keyword evidence="3" id="KW-1185">Reference proteome</keyword>
<accession>A0A2Z6AVK1</accession>
<dbReference type="Pfam" id="PF00027">
    <property type="entry name" value="cNMP_binding"/>
    <property type="match status" value="1"/>
</dbReference>
<evidence type="ECO:0000259" key="1">
    <source>
        <dbReference type="PROSITE" id="PS50042"/>
    </source>
</evidence>
<proteinExistence type="predicted"/>
<dbReference type="Gene3D" id="2.60.120.10">
    <property type="entry name" value="Jelly Rolls"/>
    <property type="match status" value="1"/>
</dbReference>
<feature type="domain" description="Cyclic nucleotide-binding" evidence="1">
    <location>
        <begin position="51"/>
        <end position="126"/>
    </location>
</feature>
<dbReference type="AlphaFoldDB" id="A0A2Z6AVK1"/>
<reference evidence="2 3" key="1">
    <citation type="journal article" date="2018" name="Sci. Adv.">
        <title>Multi-heme cytochromes provide a pathway for survival in energy-limited environments.</title>
        <authorList>
            <person name="Deng X."/>
            <person name="Dohmae N."/>
            <person name="Nealson K.H."/>
            <person name="Hashimoto K."/>
            <person name="Okamoto A."/>
        </authorList>
    </citation>
    <scope>NUCLEOTIDE SEQUENCE [LARGE SCALE GENOMIC DNA]</scope>
    <source>
        <strain evidence="2 3">IS5</strain>
    </source>
</reference>
<evidence type="ECO:0000313" key="2">
    <source>
        <dbReference type="EMBL" id="BBD07261.1"/>
    </source>
</evidence>
<dbReference type="SUPFAM" id="SSF51206">
    <property type="entry name" value="cAMP-binding domain-like"/>
    <property type="match status" value="1"/>
</dbReference>
<dbReference type="SMART" id="SM00100">
    <property type="entry name" value="cNMP"/>
    <property type="match status" value="1"/>
</dbReference>
<dbReference type="KEGG" id="dfl:DFE_0535"/>
<protein>
    <submittedName>
        <fullName evidence="2">Cyclic nucleotide-binding protein</fullName>
    </submittedName>
</protein>
<gene>
    <name evidence="2" type="ORF">DFE_0535</name>
</gene>
<dbReference type="InterPro" id="IPR018490">
    <property type="entry name" value="cNMP-bd_dom_sf"/>
</dbReference>
<organism evidence="2 3">
    <name type="scientific">Desulfovibrio ferrophilus</name>
    <dbReference type="NCBI Taxonomy" id="241368"/>
    <lineage>
        <taxon>Bacteria</taxon>
        <taxon>Pseudomonadati</taxon>
        <taxon>Thermodesulfobacteriota</taxon>
        <taxon>Desulfovibrionia</taxon>
        <taxon>Desulfovibrionales</taxon>
        <taxon>Desulfovibrionaceae</taxon>
        <taxon>Desulfovibrio</taxon>
    </lineage>
</organism>
<evidence type="ECO:0000313" key="3">
    <source>
        <dbReference type="Proteomes" id="UP000269883"/>
    </source>
</evidence>
<dbReference type="PROSITE" id="PS50042">
    <property type="entry name" value="CNMP_BINDING_3"/>
    <property type="match status" value="1"/>
</dbReference>
<dbReference type="InterPro" id="IPR000595">
    <property type="entry name" value="cNMP-bd_dom"/>
</dbReference>
<dbReference type="InterPro" id="IPR014710">
    <property type="entry name" value="RmlC-like_jellyroll"/>
</dbReference>
<sequence>MTGSEDLTKYVINVPERADYASLRTIPFFDVFKNDGDLTTVARGGSWLGCPKGTVLMRDGELGHDFFVLIKGCVEVRKGTTALGEVCQGELLGEMGAMLHEKRSADAVTREDCILFRLHVTALNNLPLQVVFPLMVHIYRITAKRLKLADKKLSMM</sequence>
<name>A0A2Z6AVK1_9BACT</name>
<dbReference type="CDD" id="cd00038">
    <property type="entry name" value="CAP_ED"/>
    <property type="match status" value="1"/>
</dbReference>
<dbReference type="EMBL" id="AP017378">
    <property type="protein sequence ID" value="BBD07261.1"/>
    <property type="molecule type" value="Genomic_DNA"/>
</dbReference>
<dbReference type="RefSeq" id="WP_172961604.1">
    <property type="nucleotide sequence ID" value="NZ_AP017378.1"/>
</dbReference>
<dbReference type="Proteomes" id="UP000269883">
    <property type="component" value="Chromosome"/>
</dbReference>